<proteinExistence type="predicted"/>
<evidence type="ECO:0000313" key="5">
    <source>
        <dbReference type="Proteomes" id="UP000480548"/>
    </source>
</evidence>
<feature type="region of interest" description="Disordered" evidence="1">
    <location>
        <begin position="96"/>
        <end position="134"/>
    </location>
</feature>
<organism evidence="3 5">
    <name type="scientific">Orbilia oligospora</name>
    <name type="common">Nematode-trapping fungus</name>
    <name type="synonym">Arthrobotrys oligospora</name>
    <dbReference type="NCBI Taxonomy" id="2813651"/>
    <lineage>
        <taxon>Eukaryota</taxon>
        <taxon>Fungi</taxon>
        <taxon>Dikarya</taxon>
        <taxon>Ascomycota</taxon>
        <taxon>Pezizomycotina</taxon>
        <taxon>Orbiliomycetes</taxon>
        <taxon>Orbiliales</taxon>
        <taxon>Orbiliaceae</taxon>
        <taxon>Orbilia</taxon>
    </lineage>
</organism>
<evidence type="ECO:0000313" key="2">
    <source>
        <dbReference type="EMBL" id="KAF3083439.1"/>
    </source>
</evidence>
<feature type="compositionally biased region" description="Polar residues" evidence="1">
    <location>
        <begin position="96"/>
        <end position="120"/>
    </location>
</feature>
<evidence type="ECO:0000313" key="4">
    <source>
        <dbReference type="Proteomes" id="UP000475325"/>
    </source>
</evidence>
<gene>
    <name evidence="2" type="ORF">TWF102_000660</name>
    <name evidence="3" type="ORF">TWF703_009867</name>
</gene>
<dbReference type="EMBL" id="WIQZ01000076">
    <property type="protein sequence ID" value="KAF3127613.1"/>
    <property type="molecule type" value="Genomic_DNA"/>
</dbReference>
<dbReference type="Proteomes" id="UP000475325">
    <property type="component" value="Unassembled WGS sequence"/>
</dbReference>
<comment type="caution">
    <text evidence="3">The sequence shown here is derived from an EMBL/GenBank/DDBJ whole genome shotgun (WGS) entry which is preliminary data.</text>
</comment>
<dbReference type="AlphaFoldDB" id="A0A7C8JLY6"/>
<sequence length="297" mass="34060">MCIRHNGLPKQSRTRQQLAIADPQAKSLLIQNISMNWVGGTRTRRRGGQPQPATQQNKYFARLRSDQWAKRTFRKRICRKLEHTYLPIAHCSSQPTNFPTRNISIQQSPLEPSPQTTLPKSQRRSAKRYNQTDIVSHSKSFVRQYSSPTAEPFAPTPEFPSRNPRKLFRKREPGFGGLDSAVDIQTTQTQDLGITDLCKEARPTKPCNQGGKECDRRTENTAFAGREQERTSGREPTQQHRFVSSHDESSNFAEYVSPRATLNLNWKAYILFPYRIPVDKSRVRARGKEMQGAMFVL</sequence>
<name>A0A7C8JLY6_ORBOL</name>
<protein>
    <submittedName>
        <fullName evidence="3">Uncharacterized protein</fullName>
    </submittedName>
</protein>
<dbReference type="Proteomes" id="UP000480548">
    <property type="component" value="Unassembled WGS sequence"/>
</dbReference>
<evidence type="ECO:0000256" key="1">
    <source>
        <dbReference type="SAM" id="MobiDB-lite"/>
    </source>
</evidence>
<feature type="region of interest" description="Disordered" evidence="1">
    <location>
        <begin position="225"/>
        <end position="246"/>
    </location>
</feature>
<dbReference type="EMBL" id="WIQW01000106">
    <property type="protein sequence ID" value="KAF3083439.1"/>
    <property type="molecule type" value="Genomic_DNA"/>
</dbReference>
<evidence type="ECO:0000313" key="3">
    <source>
        <dbReference type="EMBL" id="KAF3127613.1"/>
    </source>
</evidence>
<accession>A0A7C8JLY6</accession>
<reference evidence="4 5" key="1">
    <citation type="submission" date="2019-06" db="EMBL/GenBank/DDBJ databases">
        <authorList>
            <person name="Palmer J.M."/>
        </authorList>
    </citation>
    <scope>NUCLEOTIDE SEQUENCE [LARGE SCALE GENOMIC DNA]</scope>
    <source>
        <strain evidence="2 4">TWF102</strain>
        <strain evidence="3 5">TWF703</strain>
    </source>
</reference>